<evidence type="ECO:0000259" key="8">
    <source>
        <dbReference type="SMART" id="SM01217"/>
    </source>
</evidence>
<dbReference type="Gene3D" id="3.40.50.1700">
    <property type="entry name" value="Glycoside hydrolase family 3 C-terminal domain"/>
    <property type="match status" value="1"/>
</dbReference>
<dbReference type="InterPro" id="IPR051915">
    <property type="entry name" value="Cellulose_Degrad_GH3"/>
</dbReference>
<feature type="domain" description="Fibronectin type III-like" evidence="8">
    <location>
        <begin position="656"/>
        <end position="725"/>
    </location>
</feature>
<dbReference type="InterPro" id="IPR026891">
    <property type="entry name" value="Fn3-like"/>
</dbReference>
<dbReference type="InterPro" id="IPR001764">
    <property type="entry name" value="Glyco_hydro_3_N"/>
</dbReference>
<dbReference type="PANTHER" id="PTHR30620">
    <property type="entry name" value="PERIPLASMIC BETA-GLUCOSIDASE-RELATED"/>
    <property type="match status" value="1"/>
</dbReference>
<reference evidence="10" key="1">
    <citation type="submission" date="2016-11" db="EMBL/GenBank/DDBJ databases">
        <authorList>
            <person name="Varghese N."/>
            <person name="Submissions S."/>
        </authorList>
    </citation>
    <scope>NUCLEOTIDE SEQUENCE [LARGE SCALE GENOMIC DNA]</scope>
    <source>
        <strain evidence="10">DSM 3071</strain>
    </source>
</reference>
<dbReference type="SMART" id="SM01217">
    <property type="entry name" value="Fn3_like"/>
    <property type="match status" value="1"/>
</dbReference>
<evidence type="ECO:0000256" key="4">
    <source>
        <dbReference type="ARBA" id="ARBA00022729"/>
    </source>
</evidence>
<accession>A0A1M5UXD4</accession>
<evidence type="ECO:0000256" key="5">
    <source>
        <dbReference type="ARBA" id="ARBA00022801"/>
    </source>
</evidence>
<evidence type="ECO:0000313" key="10">
    <source>
        <dbReference type="Proteomes" id="UP000184278"/>
    </source>
</evidence>
<dbReference type="AlphaFoldDB" id="A0A1M5UXD4"/>
<dbReference type="PRINTS" id="PR00133">
    <property type="entry name" value="GLHYDRLASE3"/>
</dbReference>
<comment type="similarity">
    <text evidence="2 7">Belongs to the glycosyl hydrolase 3 family.</text>
</comment>
<keyword evidence="5 7" id="KW-0378">Hydrolase</keyword>
<dbReference type="STRING" id="1121131.SAMN02745229_00781"/>
<dbReference type="Pfam" id="PF00933">
    <property type="entry name" value="Glyco_hydro_3"/>
    <property type="match status" value="1"/>
</dbReference>
<dbReference type="GO" id="GO:0009251">
    <property type="term" value="P:glucan catabolic process"/>
    <property type="evidence" value="ECO:0007669"/>
    <property type="project" value="TreeGrafter"/>
</dbReference>
<dbReference type="Gene3D" id="2.60.40.10">
    <property type="entry name" value="Immunoglobulins"/>
    <property type="match status" value="1"/>
</dbReference>
<dbReference type="NCBIfam" id="NF011678">
    <property type="entry name" value="PRK15098.1"/>
    <property type="match status" value="1"/>
</dbReference>
<evidence type="ECO:0000256" key="3">
    <source>
        <dbReference type="ARBA" id="ARBA00012744"/>
    </source>
</evidence>
<dbReference type="Pfam" id="PF01915">
    <property type="entry name" value="Glyco_hydro_3_C"/>
    <property type="match status" value="1"/>
</dbReference>
<dbReference type="EC" id="3.2.1.21" evidence="3"/>
<keyword evidence="6 7" id="KW-0326">Glycosidase</keyword>
<dbReference type="PANTHER" id="PTHR30620:SF16">
    <property type="entry name" value="LYSOSOMAL BETA GLUCOSIDASE"/>
    <property type="match status" value="1"/>
</dbReference>
<dbReference type="InterPro" id="IPR036881">
    <property type="entry name" value="Glyco_hydro_3_C_sf"/>
</dbReference>
<dbReference type="SUPFAM" id="SSF51445">
    <property type="entry name" value="(Trans)glycosidases"/>
    <property type="match status" value="1"/>
</dbReference>
<dbReference type="GO" id="GO:0008422">
    <property type="term" value="F:beta-glucosidase activity"/>
    <property type="evidence" value="ECO:0007669"/>
    <property type="project" value="UniProtKB-EC"/>
</dbReference>
<dbReference type="PROSITE" id="PS00775">
    <property type="entry name" value="GLYCOSYL_HYDROL_F3"/>
    <property type="match status" value="1"/>
</dbReference>
<dbReference type="Pfam" id="PF14310">
    <property type="entry name" value="Fn3-like"/>
    <property type="match status" value="1"/>
</dbReference>
<dbReference type="InterPro" id="IPR017853">
    <property type="entry name" value="GH"/>
</dbReference>
<dbReference type="InterPro" id="IPR013783">
    <property type="entry name" value="Ig-like_fold"/>
</dbReference>
<name>A0A1M5UXD4_BUTFI</name>
<keyword evidence="10" id="KW-1185">Reference proteome</keyword>
<proteinExistence type="inferred from homology"/>
<comment type="catalytic activity">
    <reaction evidence="1">
        <text>Hydrolysis of terminal, non-reducing beta-D-glucosyl residues with release of beta-D-glucose.</text>
        <dbReference type="EC" id="3.2.1.21"/>
    </reaction>
</comment>
<evidence type="ECO:0000256" key="7">
    <source>
        <dbReference type="RuleBase" id="RU361161"/>
    </source>
</evidence>
<evidence type="ECO:0000256" key="6">
    <source>
        <dbReference type="ARBA" id="ARBA00023295"/>
    </source>
</evidence>
<dbReference type="FunFam" id="2.60.40.10:FF:000495">
    <property type="entry name" value="Periplasmic beta-glucosidase"/>
    <property type="match status" value="1"/>
</dbReference>
<keyword evidence="4" id="KW-0732">Signal</keyword>
<dbReference type="InterPro" id="IPR036962">
    <property type="entry name" value="Glyco_hydro_3_N_sf"/>
</dbReference>
<organism evidence="9 10">
    <name type="scientific">Butyrivibrio fibrisolvens DSM 3071</name>
    <dbReference type="NCBI Taxonomy" id="1121131"/>
    <lineage>
        <taxon>Bacteria</taxon>
        <taxon>Bacillati</taxon>
        <taxon>Bacillota</taxon>
        <taxon>Clostridia</taxon>
        <taxon>Lachnospirales</taxon>
        <taxon>Lachnospiraceae</taxon>
        <taxon>Butyrivibrio</taxon>
    </lineage>
</organism>
<dbReference type="Gene3D" id="3.20.20.300">
    <property type="entry name" value="Glycoside hydrolase, family 3, N-terminal domain"/>
    <property type="match status" value="1"/>
</dbReference>
<gene>
    <name evidence="9" type="ORF">SAMN02745229_00781</name>
</gene>
<evidence type="ECO:0000256" key="2">
    <source>
        <dbReference type="ARBA" id="ARBA00005336"/>
    </source>
</evidence>
<evidence type="ECO:0000256" key="1">
    <source>
        <dbReference type="ARBA" id="ARBA00000448"/>
    </source>
</evidence>
<dbReference type="SUPFAM" id="SSF52279">
    <property type="entry name" value="Beta-D-glucan exohydrolase, C-terminal domain"/>
    <property type="match status" value="1"/>
</dbReference>
<dbReference type="Proteomes" id="UP000184278">
    <property type="component" value="Unassembled WGS sequence"/>
</dbReference>
<dbReference type="EMBL" id="FQXK01000006">
    <property type="protein sequence ID" value="SHH67655.1"/>
    <property type="molecule type" value="Genomic_DNA"/>
</dbReference>
<dbReference type="GeneID" id="89511565"/>
<dbReference type="OrthoDB" id="98455at2"/>
<dbReference type="InterPro" id="IPR019800">
    <property type="entry name" value="Glyco_hydro_3_AS"/>
</dbReference>
<protein>
    <recommendedName>
        <fullName evidence="3">beta-glucosidase</fullName>
        <ecNumber evidence="3">3.2.1.21</ecNumber>
    </recommendedName>
</protein>
<dbReference type="InterPro" id="IPR002772">
    <property type="entry name" value="Glyco_hydro_3_C"/>
</dbReference>
<evidence type="ECO:0000313" key="9">
    <source>
        <dbReference type="EMBL" id="SHH67655.1"/>
    </source>
</evidence>
<sequence length="738" mass="81882">MKKSDLLALLKDMSLEEKIMQLVQLPGSTFEEDAAVTGLADDKALKKLKTLAGSTLGLHGTDKLIKIQKEYIENHPHHIPLLFMLDVIHGHKTVLPCPLAQGATFDTDVARNGAAVQARETSADGVHVTFSPMADLVRDARWGRVVESTGEDAYLNGKMTAAMVEGYQGEDIKDIDHIAACVKHFAAYGASEAGRDYNNVELSDYTLRSEYLPAYKEAISAGAKLVMTSFNTLNGIPSSGNNWLMRDILRDEMNFDGVLISDWAAIAEMLNWGFAQDAKDAADKAIEAGVDIDMCTDMYSGNLETLINEGKISEKLIDDAVFRVLSLKNDLGLFEDPYHGASKERFEKVALSDENRKIARDAVRKSLVLLENKNGALPLKKSEKIAFIGPYADNIDLRSSWAISSDPETTVTIKKAAQEVFGKDSDVRFANGCQVVPNDTDLGMFKFHSDTWEEDNDKLVKEALEAADFADTVVMCLGEHVFQSGESTSRTDIRIPSVQKELFDKIKTKGKKLITLIFTGRPLVLDDIPEVSDALMICWRPGTEGGHGIMDVLMGEVSPSGKLPMSFPWSASQEPLYYNCFKTGRPKPLEGLSIFTSRYLDCPNEARYAFGYGLTYSQFEISKCELDKEVLNKSDLSDKITATVTVKNTGDTDAAQILQLYIRDVSGSRVRPLKELRGFKKVFLKAKEETSVSFDITEDLLRFWTIDNKYDSEKGKFEVFIGFDSVLIDDNISSFELM</sequence>
<dbReference type="RefSeq" id="WP_073385680.1">
    <property type="nucleotide sequence ID" value="NZ_FQXK01000006.1"/>
</dbReference>